<feature type="transmembrane region" description="Helical" evidence="2">
    <location>
        <begin position="436"/>
        <end position="456"/>
    </location>
</feature>
<dbReference type="OrthoDB" id="3314392at2"/>
<proteinExistence type="predicted"/>
<dbReference type="GO" id="GO:0015558">
    <property type="term" value="F:secondary active p-aminobenzoyl-glutamate transmembrane transporter activity"/>
    <property type="evidence" value="ECO:0007669"/>
    <property type="project" value="InterPro"/>
</dbReference>
<dbReference type="InterPro" id="IPR004697">
    <property type="entry name" value="AbgT"/>
</dbReference>
<feature type="transmembrane region" description="Helical" evidence="2">
    <location>
        <begin position="476"/>
        <end position="494"/>
    </location>
</feature>
<sequence>MSARTPRASCRRPRQPEGGPDAGRDRAPGPGGTSPDKERRGGLDRVLSFIERAGNALPNPIVLFAGLFALLAVVSTVLALAGVSVTVPGTDDTKSIGGLLTGEGLRWLLENLIPNFVTFPPIGAVLVLMMVVGLAEKTGLLETAMRATLARVPRAALPYAVAIIASQAHMMSDVGAIVLPPLAALVFKSAGRHPVAGLIGGFACVTAGYAAGFTIGSLDALYVGITQQAASVLPAAEGLHIHVLINYFFTAASSVVLGLLGGFLISRVLEPRLGTYHAAEGEEATGEDLALTRVQRKGLAVTCAVVGVYLAAVLALWLPPGAPLRGEGGAFVPSPVLTGVVPVLFGAFLLAGLTYGFTVKQLTGTEDVVTAMTDSVKNMSGYIVMMFFAAQVIAVFTWSNLGVLLAVKAAALFNSIGVTGFWAIIAFVLLASCLNLVILSGSALWSLVGPVFIPAFMLMDMSPALSQAAFRIGDSATGAITPMNPYLLLVLAMVREYEPEARLGTLISRLAIFVVPFLVVWLAILGIFYGLDLPLGPGAHIGVK</sequence>
<feature type="transmembrane region" description="Helical" evidence="2">
    <location>
        <begin position="379"/>
        <end position="399"/>
    </location>
</feature>
<feature type="region of interest" description="Disordered" evidence="1">
    <location>
        <begin position="1"/>
        <end position="40"/>
    </location>
</feature>
<feature type="transmembrane region" description="Helical" evidence="2">
    <location>
        <begin position="61"/>
        <end position="85"/>
    </location>
</feature>
<name>A0A4D4LLW0_STRVO</name>
<feature type="transmembrane region" description="Helical" evidence="2">
    <location>
        <begin position="405"/>
        <end position="429"/>
    </location>
</feature>
<keyword evidence="4" id="KW-1185">Reference proteome</keyword>
<reference evidence="3 4" key="1">
    <citation type="journal article" date="2020" name="Int. J. Syst. Evol. Microbiol.">
        <title>Reclassification of Streptomyces castelarensis and Streptomyces sporoclivatus as later heterotypic synonyms of Streptomyces antimycoticus.</title>
        <authorList>
            <person name="Komaki H."/>
            <person name="Tamura T."/>
        </authorList>
    </citation>
    <scope>NUCLEOTIDE SEQUENCE [LARGE SCALE GENOMIC DNA]</scope>
    <source>
        <strain evidence="3 4">NBRC 13459</strain>
    </source>
</reference>
<comment type="caution">
    <text evidence="3">The sequence shown here is derived from an EMBL/GenBank/DDBJ whole genome shotgun (WGS) entry which is preliminary data.</text>
</comment>
<dbReference type="Proteomes" id="UP000301309">
    <property type="component" value="Unassembled WGS sequence"/>
</dbReference>
<feature type="transmembrane region" description="Helical" evidence="2">
    <location>
        <begin position="112"/>
        <end position="135"/>
    </location>
</feature>
<keyword evidence="2" id="KW-0472">Membrane</keyword>
<accession>A0A4D4LLW0</accession>
<dbReference type="PANTHER" id="PTHR30282:SF0">
    <property type="entry name" value="P-AMINOBENZOYL-GLUTAMATE TRANSPORT PROTEIN"/>
    <property type="match status" value="1"/>
</dbReference>
<protein>
    <submittedName>
        <fullName evidence="3">p-aminobenzoyl-glutamate transporter</fullName>
    </submittedName>
</protein>
<feature type="transmembrane region" description="Helical" evidence="2">
    <location>
        <begin position="506"/>
        <end position="529"/>
    </location>
</feature>
<keyword evidence="2" id="KW-1133">Transmembrane helix</keyword>
<feature type="transmembrane region" description="Helical" evidence="2">
    <location>
        <begin position="244"/>
        <end position="265"/>
    </location>
</feature>
<gene>
    <name evidence="3" type="ORF">SVIO_100510</name>
</gene>
<evidence type="ECO:0000313" key="3">
    <source>
        <dbReference type="EMBL" id="GDY59428.1"/>
    </source>
</evidence>
<dbReference type="EMBL" id="BJHW01000002">
    <property type="protein sequence ID" value="GDY59428.1"/>
    <property type="molecule type" value="Genomic_DNA"/>
</dbReference>
<dbReference type="AlphaFoldDB" id="A0A4D4LLW0"/>
<evidence type="ECO:0000256" key="2">
    <source>
        <dbReference type="SAM" id="Phobius"/>
    </source>
</evidence>
<dbReference type="PANTHER" id="PTHR30282">
    <property type="entry name" value="P-AMINOBENZOYL GLUTAMATE TRANSPORTER"/>
    <property type="match status" value="1"/>
</dbReference>
<dbReference type="Pfam" id="PF03806">
    <property type="entry name" value="ABG_transport"/>
    <property type="match status" value="1"/>
</dbReference>
<organism evidence="3 4">
    <name type="scientific">Streptomyces violaceusniger</name>
    <dbReference type="NCBI Taxonomy" id="68280"/>
    <lineage>
        <taxon>Bacteria</taxon>
        <taxon>Bacillati</taxon>
        <taxon>Actinomycetota</taxon>
        <taxon>Actinomycetes</taxon>
        <taxon>Kitasatosporales</taxon>
        <taxon>Streptomycetaceae</taxon>
        <taxon>Streptomyces</taxon>
        <taxon>Streptomyces violaceusniger group</taxon>
    </lineage>
</organism>
<feature type="transmembrane region" description="Helical" evidence="2">
    <location>
        <begin position="299"/>
        <end position="319"/>
    </location>
</feature>
<keyword evidence="2" id="KW-0812">Transmembrane</keyword>
<dbReference type="GO" id="GO:1902604">
    <property type="term" value="P:p-aminobenzoyl-glutamate transmembrane transport"/>
    <property type="evidence" value="ECO:0007669"/>
    <property type="project" value="InterPro"/>
</dbReference>
<evidence type="ECO:0000313" key="4">
    <source>
        <dbReference type="Proteomes" id="UP000301309"/>
    </source>
</evidence>
<feature type="transmembrane region" description="Helical" evidence="2">
    <location>
        <begin position="339"/>
        <end position="358"/>
    </location>
</feature>
<evidence type="ECO:0000256" key="1">
    <source>
        <dbReference type="SAM" id="MobiDB-lite"/>
    </source>
</evidence>